<evidence type="ECO:0000256" key="2">
    <source>
        <dbReference type="SAM" id="SignalP"/>
    </source>
</evidence>
<feature type="signal peptide" evidence="2">
    <location>
        <begin position="1"/>
        <end position="17"/>
    </location>
</feature>
<dbReference type="OrthoDB" id="3639622at2759"/>
<dbReference type="AlphaFoldDB" id="A0A8H6RW44"/>
<evidence type="ECO:0000259" key="3">
    <source>
        <dbReference type="PROSITE" id="PS51820"/>
    </source>
</evidence>
<reference evidence="4" key="1">
    <citation type="submission" date="2020-04" db="EMBL/GenBank/DDBJ databases">
        <title>Draft genome resource of the tomato pathogen Pseudocercospora fuligena.</title>
        <authorList>
            <person name="Zaccaron A."/>
        </authorList>
    </citation>
    <scope>NUCLEOTIDE SEQUENCE</scope>
    <source>
        <strain evidence="4">PF001</strain>
    </source>
</reference>
<protein>
    <recommendedName>
        <fullName evidence="3">PA14 domain-containing protein</fullName>
    </recommendedName>
</protein>
<accession>A0A8H6RW44</accession>
<feature type="chain" id="PRO_5034106954" description="PA14 domain-containing protein" evidence="2">
    <location>
        <begin position="18"/>
        <end position="548"/>
    </location>
</feature>
<dbReference type="InterPro" id="IPR037524">
    <property type="entry name" value="PA14/GLEYA"/>
</dbReference>
<feature type="compositionally biased region" description="Basic and acidic residues" evidence="1">
    <location>
        <begin position="29"/>
        <end position="40"/>
    </location>
</feature>
<evidence type="ECO:0000313" key="4">
    <source>
        <dbReference type="EMBL" id="KAF7198498.1"/>
    </source>
</evidence>
<dbReference type="Gene3D" id="2.60.120.1560">
    <property type="match status" value="1"/>
</dbReference>
<proteinExistence type="predicted"/>
<evidence type="ECO:0000313" key="5">
    <source>
        <dbReference type="Proteomes" id="UP000660729"/>
    </source>
</evidence>
<dbReference type="InterPro" id="IPR018871">
    <property type="entry name" value="GLEYA_adhesin_domain"/>
</dbReference>
<feature type="domain" description="PA14" evidence="3">
    <location>
        <begin position="373"/>
        <end position="524"/>
    </location>
</feature>
<name>A0A8H6RW44_9PEZI</name>
<dbReference type="Pfam" id="PF10528">
    <property type="entry name" value="GLEYA"/>
    <property type="match status" value="1"/>
</dbReference>
<feature type="region of interest" description="Disordered" evidence="1">
    <location>
        <begin position="29"/>
        <end position="50"/>
    </location>
</feature>
<gene>
    <name evidence="4" type="ORF">HII31_00237</name>
</gene>
<sequence>MWHKASLWLLYCAFGHAYWPQGQVEHEARRDYPSAKRPPESKLTSSTPIPSTLATSSEWTNLSSIFSSSTASADGFAASLVEEASALDSYLEDYHLVASHAGELGKRQEGSVDFVDVVGSITNDCGTAPLYRINNGNLAVLVNGATYIYSTSAGVGSQLFVPSTSSNPINTTFSFGSQGTIAWLNPSFYGGQAQFCSDPNGYIYAVFTQYGYPSGCRIVQLQLFSASSCAKLQDQINALQSAVASIQLNGGTRTVVQRIVETEERTVVSTLPAVTNTPPAVTNTPPAVTFTPPAVTNTPPAVTFTPPAQTQTATQVTTITATTSIQGTLPTPSSCNNQGMQYAVFANNQPGHVNGDAYTAYDPTYLKARGSPGSNSTWTTIYYNSTIAGIGGYNQNCPNNNARFLYANAPATIPCQQWSADYRGYLYVYSTGTWRFSASGVDDAFLLWLGPLARQGWTKANANLSLAFAYSTGAPSGFFTTTLQAGTYLPMRIVHGQAVGGYGYQLSIQDPNGLVAQNSDSSGSGYVVRNSCDGTTAPPFPYTFGQEQ</sequence>
<dbReference type="Pfam" id="PF25485">
    <property type="entry name" value="DUF7908"/>
    <property type="match status" value="1"/>
</dbReference>
<dbReference type="Proteomes" id="UP000660729">
    <property type="component" value="Unassembled WGS sequence"/>
</dbReference>
<comment type="caution">
    <text evidence="4">The sequence shown here is derived from an EMBL/GenBank/DDBJ whole genome shotgun (WGS) entry which is preliminary data.</text>
</comment>
<dbReference type="EMBL" id="JABCIY010000001">
    <property type="protein sequence ID" value="KAF7198498.1"/>
    <property type="molecule type" value="Genomic_DNA"/>
</dbReference>
<evidence type="ECO:0000256" key="1">
    <source>
        <dbReference type="SAM" id="MobiDB-lite"/>
    </source>
</evidence>
<organism evidence="4 5">
    <name type="scientific">Pseudocercospora fuligena</name>
    <dbReference type="NCBI Taxonomy" id="685502"/>
    <lineage>
        <taxon>Eukaryota</taxon>
        <taxon>Fungi</taxon>
        <taxon>Dikarya</taxon>
        <taxon>Ascomycota</taxon>
        <taxon>Pezizomycotina</taxon>
        <taxon>Dothideomycetes</taxon>
        <taxon>Dothideomycetidae</taxon>
        <taxon>Mycosphaerellales</taxon>
        <taxon>Mycosphaerellaceae</taxon>
        <taxon>Pseudocercospora</taxon>
    </lineage>
</organism>
<dbReference type="InterPro" id="IPR057230">
    <property type="entry name" value="DUF7908"/>
</dbReference>
<dbReference type="PROSITE" id="PS51820">
    <property type="entry name" value="PA14"/>
    <property type="match status" value="1"/>
</dbReference>
<keyword evidence="5" id="KW-1185">Reference proteome</keyword>
<keyword evidence="2" id="KW-0732">Signal</keyword>